<dbReference type="InterPro" id="IPR029052">
    <property type="entry name" value="Metallo-depent_PP-like"/>
</dbReference>
<organism evidence="3 4">
    <name type="scientific">Anaeramoeba flamelloides</name>
    <dbReference type="NCBI Taxonomy" id="1746091"/>
    <lineage>
        <taxon>Eukaryota</taxon>
        <taxon>Metamonada</taxon>
        <taxon>Anaeramoebidae</taxon>
        <taxon>Anaeramoeba</taxon>
    </lineage>
</organism>
<feature type="domain" description="Calcineurin-like phosphoesterase" evidence="2">
    <location>
        <begin position="129"/>
        <end position="306"/>
    </location>
</feature>
<evidence type="ECO:0000313" key="3">
    <source>
        <dbReference type="EMBL" id="KAJ3436839.1"/>
    </source>
</evidence>
<comment type="caution">
    <text evidence="3">The sequence shown here is derived from an EMBL/GenBank/DDBJ whole genome shotgun (WGS) entry which is preliminary data.</text>
</comment>
<sequence length="355" mass="41597">MENINQPQQEKNKQKKEKEKEKEKDKEKEKEKENENENEKEKEKEKENEKEKEKEKEKEITKKDRKKTKHLNKDENKKTKKKENKNKGKKRKIQKGVGKEASELPMLRLKCTTGKLFPVKPSSGRWNAMVITDCHFNNTKESWFSTRLIPKTMKKLGELIKSEGVDQLITLGDIFHSKCKSDEYVVQIVKQMADFGVELFMIGGNHDRGKMSRLTKLLPKKYRKKIHIVKNYFMGCLPSNPNEEEIDVVSESKIFDRTYPRVVFAHDAGNNYKLSGKEVVLFLRAIRFGHGWFEDSDLFVTGHTHRNRWFNSENMGSLTPFHMGHFGKVTYGVLKETESGGALKWNVFGFYHMFL</sequence>
<dbReference type="InterPro" id="IPR004843">
    <property type="entry name" value="Calcineurin-like_PHP"/>
</dbReference>
<dbReference type="GO" id="GO:0016787">
    <property type="term" value="F:hydrolase activity"/>
    <property type="evidence" value="ECO:0007669"/>
    <property type="project" value="InterPro"/>
</dbReference>
<dbReference type="Gene3D" id="3.60.21.10">
    <property type="match status" value="1"/>
</dbReference>
<feature type="region of interest" description="Disordered" evidence="1">
    <location>
        <begin position="1"/>
        <end position="100"/>
    </location>
</feature>
<name>A0AAV7ZAY5_9EUKA</name>
<dbReference type="Pfam" id="PF00149">
    <property type="entry name" value="Metallophos"/>
    <property type="match status" value="1"/>
</dbReference>
<evidence type="ECO:0000313" key="4">
    <source>
        <dbReference type="Proteomes" id="UP001146793"/>
    </source>
</evidence>
<accession>A0AAV7ZAY5</accession>
<proteinExistence type="predicted"/>
<dbReference type="Proteomes" id="UP001146793">
    <property type="component" value="Unassembled WGS sequence"/>
</dbReference>
<dbReference type="EMBL" id="JANTQA010000036">
    <property type="protein sequence ID" value="KAJ3436839.1"/>
    <property type="molecule type" value="Genomic_DNA"/>
</dbReference>
<evidence type="ECO:0000256" key="1">
    <source>
        <dbReference type="SAM" id="MobiDB-lite"/>
    </source>
</evidence>
<feature type="compositionally biased region" description="Basic and acidic residues" evidence="1">
    <location>
        <begin position="10"/>
        <end position="62"/>
    </location>
</feature>
<dbReference type="SUPFAM" id="SSF56300">
    <property type="entry name" value="Metallo-dependent phosphatases"/>
    <property type="match status" value="1"/>
</dbReference>
<dbReference type="AlphaFoldDB" id="A0AAV7ZAY5"/>
<reference evidence="3" key="1">
    <citation type="submission" date="2022-08" db="EMBL/GenBank/DDBJ databases">
        <title>Novel sulphate-reducing endosymbionts in the free-living metamonad Anaeramoeba.</title>
        <authorList>
            <person name="Jerlstrom-Hultqvist J."/>
            <person name="Cepicka I."/>
            <person name="Gallot-Lavallee L."/>
            <person name="Salas-Leiva D."/>
            <person name="Curtis B.A."/>
            <person name="Zahonova K."/>
            <person name="Pipaliya S."/>
            <person name="Dacks J."/>
            <person name="Roger A.J."/>
        </authorList>
    </citation>
    <scope>NUCLEOTIDE SEQUENCE</scope>
    <source>
        <strain evidence="3">Busselton2</strain>
    </source>
</reference>
<feature type="compositionally biased region" description="Basic residues" evidence="1">
    <location>
        <begin position="78"/>
        <end position="94"/>
    </location>
</feature>
<protein>
    <submittedName>
        <fullName evidence="3">Ensconsin isoform f</fullName>
    </submittedName>
</protein>
<gene>
    <name evidence="3" type="ORF">M0812_18906</name>
</gene>
<evidence type="ECO:0000259" key="2">
    <source>
        <dbReference type="Pfam" id="PF00149"/>
    </source>
</evidence>